<dbReference type="InterPro" id="IPR007863">
    <property type="entry name" value="Peptidase_M16_C"/>
</dbReference>
<feature type="domain" description="Peptidase M16 middle/third" evidence="11">
    <location>
        <begin position="359"/>
        <end position="643"/>
    </location>
</feature>
<sequence length="1012" mass="114082">MITLSNGLTALLIEDPKTDKAAVAMSVGVGHLSDPDDLPGLAHFCEHMLFLGTSHYPEEASYKHYLSQNSGSSNAFTSLAETNYYLDVSPAGLPGALSRHAQFFTSPLFDPSCTEREVNAVNSEQSRNLQLDARRLFQLGKATSNREDGSRYWKFGTGNKETLWEKPKKRGVDVRDKLLEWYANNYSANIMNLVILSTHTLDELTELVLAEYSDIPNLNLEHNIFDAPVLTPAELKTEISYRTIKDTPQLRIEWPLPDLRGFWSSKPGRFIAHYVGHEGPGSILAELKKLGWATSLSASSSNGSPGFELFRININLTALGLSNYKLVLQHVFSYLSLLRSTPPQEWAFAEQQKLGQIGWRWKENGQPSPFVKGLASRMTDLEYPPERVLVGPWFAVEFDEKVIRECLERMTVEGCRVLVGSKEPLEGRAEWSEKEEYYGTEFERRPLDVEVVKAPAAADLKLPEPNMFIPSDLELVTPKPIEEPAKRPSLIRQTSSARLFFKKDDTWCVPRATAYFLLKSPLADVTAVAAIKSQIFASLVEESLASYSYDATLAGLAYSVGNEVDGLELVASGYSDKLPLLLKVVLEKLRDFEADPKQFEVVHERLTRAYKNTKQNNPSTMADSHLRHLTRQTHWTFDDRLEALEGLTPRDIEKHSKELLAELQIEGLVHGNATKESALNMLKLVETVLEAKPADPAQNDYHRALVLPTPSNLVFRPEVPSPQNINSAAGVYYEVGATTDYDQLARLHLFAQIAKVPIFSTLRTKEALGYIVSSAVWSVNQRQGFRVMVQSERTAEYLEDRIEAFWTETFEQYLEEMGEEEFEKQKESLVLSKREKAKNLGQETSRYWSEIESGELDFFHREREATLILTLTKADITTFFRTFFHPTSSSRSKLSILMRSQRLQPTALAPLLTLIQQQEPALPSERLEEARKVLEEGKPTLEDLRAAVEKAFGGDVPSLVKGEMERVAEKAQLREGTMEILEEEVESWRAGLEKGEEVKPVGDFATDLEAHL</sequence>
<dbReference type="Pfam" id="PF00675">
    <property type="entry name" value="Peptidase_M16"/>
    <property type="match status" value="1"/>
</dbReference>
<dbReference type="InterPro" id="IPR054734">
    <property type="entry name" value="PqqF-like_C_4"/>
</dbReference>
<comment type="similarity">
    <text evidence="2 8">Belongs to the peptidase M16 family.</text>
</comment>
<dbReference type="PANTHER" id="PTHR43690">
    <property type="entry name" value="NARDILYSIN"/>
    <property type="match status" value="1"/>
</dbReference>
<dbReference type="FunFam" id="3.30.830.10:FF:000012">
    <property type="entry name" value="Protease 3"/>
    <property type="match status" value="1"/>
</dbReference>
<dbReference type="GO" id="GO:0046872">
    <property type="term" value="F:metal ion binding"/>
    <property type="evidence" value="ECO:0007669"/>
    <property type="project" value="UniProtKB-KW"/>
</dbReference>
<reference evidence="13 14" key="1">
    <citation type="submission" date="2016-07" db="EMBL/GenBank/DDBJ databases">
        <title>Pervasive Adenine N6-methylation of Active Genes in Fungi.</title>
        <authorList>
            <consortium name="DOE Joint Genome Institute"/>
            <person name="Mondo S.J."/>
            <person name="Dannebaum R.O."/>
            <person name="Kuo R.C."/>
            <person name="Labutti K."/>
            <person name="Haridas S."/>
            <person name="Kuo A."/>
            <person name="Salamov A."/>
            <person name="Ahrendt S.R."/>
            <person name="Lipzen A."/>
            <person name="Sullivan W."/>
            <person name="Andreopoulos W.B."/>
            <person name="Clum A."/>
            <person name="Lindquist E."/>
            <person name="Daum C."/>
            <person name="Ramamoorthy G.K."/>
            <person name="Gryganskyi A."/>
            <person name="Culley D."/>
            <person name="Magnuson J.K."/>
            <person name="James T.Y."/>
            <person name="O'Malley M.A."/>
            <person name="Stajich J.E."/>
            <person name="Spatafora J.W."/>
            <person name="Visel A."/>
            <person name="Grigoriev I.V."/>
        </authorList>
    </citation>
    <scope>NUCLEOTIDE SEQUENCE [LARGE SCALE GENOMIC DNA]</scope>
    <source>
        <strain evidence="13 14">62-1032</strain>
    </source>
</reference>
<accession>A0A1Y2D4R7</accession>
<keyword evidence="7" id="KW-0482">Metalloprotease</keyword>
<feature type="domain" description="Coenzyme PQQ synthesis protein F-like C-terminal lobe" evidence="12">
    <location>
        <begin position="749"/>
        <end position="848"/>
    </location>
</feature>
<keyword evidence="3" id="KW-0645">Protease</keyword>
<keyword evidence="4" id="KW-0479">Metal-binding</keyword>
<evidence type="ECO:0000256" key="7">
    <source>
        <dbReference type="ARBA" id="ARBA00023049"/>
    </source>
</evidence>
<evidence type="ECO:0000259" key="11">
    <source>
        <dbReference type="Pfam" id="PF16187"/>
    </source>
</evidence>
<dbReference type="InterPro" id="IPR001431">
    <property type="entry name" value="Pept_M16_Zn_BS"/>
</dbReference>
<feature type="domain" description="Peptidase M16 C-terminal" evidence="10">
    <location>
        <begin position="175"/>
        <end position="353"/>
    </location>
</feature>
<dbReference type="Pfam" id="PF05193">
    <property type="entry name" value="Peptidase_M16_C"/>
    <property type="match status" value="1"/>
</dbReference>
<evidence type="ECO:0000256" key="1">
    <source>
        <dbReference type="ARBA" id="ARBA00001947"/>
    </source>
</evidence>
<comment type="caution">
    <text evidence="13">The sequence shown here is derived from an EMBL/GenBank/DDBJ whole genome shotgun (WGS) entry which is preliminary data.</text>
</comment>
<organism evidence="13 14">
    <name type="scientific">Leucosporidium creatinivorum</name>
    <dbReference type="NCBI Taxonomy" id="106004"/>
    <lineage>
        <taxon>Eukaryota</taxon>
        <taxon>Fungi</taxon>
        <taxon>Dikarya</taxon>
        <taxon>Basidiomycota</taxon>
        <taxon>Pucciniomycotina</taxon>
        <taxon>Microbotryomycetes</taxon>
        <taxon>Leucosporidiales</taxon>
        <taxon>Leucosporidium</taxon>
    </lineage>
</organism>
<evidence type="ECO:0000256" key="2">
    <source>
        <dbReference type="ARBA" id="ARBA00007261"/>
    </source>
</evidence>
<dbReference type="InterPro" id="IPR032632">
    <property type="entry name" value="Peptidase_M16_M"/>
</dbReference>
<dbReference type="GO" id="GO:0005739">
    <property type="term" value="C:mitochondrion"/>
    <property type="evidence" value="ECO:0007669"/>
    <property type="project" value="TreeGrafter"/>
</dbReference>
<dbReference type="InParanoid" id="A0A1Y2D4R7"/>
<keyword evidence="5" id="KW-0378">Hydrolase</keyword>
<dbReference type="Pfam" id="PF16187">
    <property type="entry name" value="Peptidase_M16_M"/>
    <property type="match status" value="1"/>
</dbReference>
<dbReference type="EMBL" id="MCGR01000099">
    <property type="protein sequence ID" value="ORY54263.1"/>
    <property type="molecule type" value="Genomic_DNA"/>
</dbReference>
<comment type="cofactor">
    <cofactor evidence="1">
        <name>Zn(2+)</name>
        <dbReference type="ChEBI" id="CHEBI:29105"/>
    </cofactor>
</comment>
<dbReference type="GO" id="GO:0004222">
    <property type="term" value="F:metalloendopeptidase activity"/>
    <property type="evidence" value="ECO:0007669"/>
    <property type="project" value="InterPro"/>
</dbReference>
<dbReference type="SUPFAM" id="SSF63411">
    <property type="entry name" value="LuxS/MPP-like metallohydrolase"/>
    <property type="match status" value="4"/>
</dbReference>
<gene>
    <name evidence="13" type="ORF">BCR35DRAFT_310392</name>
</gene>
<dbReference type="GO" id="GO:0005829">
    <property type="term" value="C:cytosol"/>
    <property type="evidence" value="ECO:0007669"/>
    <property type="project" value="TreeGrafter"/>
</dbReference>
<evidence type="ECO:0000256" key="3">
    <source>
        <dbReference type="ARBA" id="ARBA00022670"/>
    </source>
</evidence>
<keyword evidence="14" id="KW-1185">Reference proteome</keyword>
<evidence type="ECO:0000256" key="6">
    <source>
        <dbReference type="ARBA" id="ARBA00022833"/>
    </source>
</evidence>
<dbReference type="PROSITE" id="PS00143">
    <property type="entry name" value="INSULINASE"/>
    <property type="match status" value="1"/>
</dbReference>
<feature type="domain" description="Peptidase M16 N-terminal" evidence="9">
    <location>
        <begin position="11"/>
        <end position="144"/>
    </location>
</feature>
<keyword evidence="6" id="KW-0862">Zinc</keyword>
<dbReference type="GO" id="GO:0051603">
    <property type="term" value="P:proteolysis involved in protein catabolic process"/>
    <property type="evidence" value="ECO:0007669"/>
    <property type="project" value="TreeGrafter"/>
</dbReference>
<evidence type="ECO:0000259" key="12">
    <source>
        <dbReference type="Pfam" id="PF22456"/>
    </source>
</evidence>
<dbReference type="Pfam" id="PF22456">
    <property type="entry name" value="PqqF-like_C_4"/>
    <property type="match status" value="1"/>
</dbReference>
<evidence type="ECO:0000259" key="9">
    <source>
        <dbReference type="Pfam" id="PF00675"/>
    </source>
</evidence>
<dbReference type="GO" id="GO:0043171">
    <property type="term" value="P:peptide catabolic process"/>
    <property type="evidence" value="ECO:0007669"/>
    <property type="project" value="TreeGrafter"/>
</dbReference>
<dbReference type="PANTHER" id="PTHR43690:SF18">
    <property type="entry name" value="INSULIN-DEGRADING ENZYME-RELATED"/>
    <property type="match status" value="1"/>
</dbReference>
<evidence type="ECO:0000256" key="4">
    <source>
        <dbReference type="ARBA" id="ARBA00022723"/>
    </source>
</evidence>
<evidence type="ECO:0000256" key="5">
    <source>
        <dbReference type="ARBA" id="ARBA00022801"/>
    </source>
</evidence>
<dbReference type="InterPro" id="IPR050626">
    <property type="entry name" value="Peptidase_M16"/>
</dbReference>
<dbReference type="InterPro" id="IPR011249">
    <property type="entry name" value="Metalloenz_LuxS/M16"/>
</dbReference>
<evidence type="ECO:0000313" key="14">
    <source>
        <dbReference type="Proteomes" id="UP000193467"/>
    </source>
</evidence>
<dbReference type="Proteomes" id="UP000193467">
    <property type="component" value="Unassembled WGS sequence"/>
</dbReference>
<dbReference type="Gene3D" id="3.30.830.10">
    <property type="entry name" value="Metalloenzyme, LuxS/M16 peptidase-like"/>
    <property type="match status" value="4"/>
</dbReference>
<name>A0A1Y2D4R7_9BASI</name>
<dbReference type="InterPro" id="IPR011765">
    <property type="entry name" value="Pept_M16_N"/>
</dbReference>
<dbReference type="OrthoDB" id="952271at2759"/>
<dbReference type="AlphaFoldDB" id="A0A1Y2D4R7"/>
<evidence type="ECO:0000313" key="13">
    <source>
        <dbReference type="EMBL" id="ORY54263.1"/>
    </source>
</evidence>
<proteinExistence type="inferred from homology"/>
<dbReference type="STRING" id="106004.A0A1Y2D4R7"/>
<dbReference type="FunCoup" id="A0A1Y2D4R7">
    <property type="interactions" value="416"/>
</dbReference>
<dbReference type="FunFam" id="3.30.830.10:FF:000005">
    <property type="entry name" value="nardilysin isoform X1"/>
    <property type="match status" value="1"/>
</dbReference>
<protein>
    <submittedName>
        <fullName evidence="13">Metalloenzyme, LuxS/M16 peptidase-like protein</fullName>
    </submittedName>
</protein>
<evidence type="ECO:0000259" key="10">
    <source>
        <dbReference type="Pfam" id="PF05193"/>
    </source>
</evidence>
<evidence type="ECO:0000256" key="8">
    <source>
        <dbReference type="RuleBase" id="RU004447"/>
    </source>
</evidence>